<dbReference type="RefSeq" id="WP_092044039.1">
    <property type="nucleotide sequence ID" value="NZ_FOTK01000026.1"/>
</dbReference>
<evidence type="ECO:0000313" key="1">
    <source>
        <dbReference type="EMBL" id="SFM31168.1"/>
    </source>
</evidence>
<dbReference type="STRING" id="582667.SAMN05192568_102660"/>
<name>A0A1I4PTS1_9HYPH</name>
<sequence>MPEDADHRLAQIIVDLVRLGRLLPPDDFADLVGAVSVEVETGLELVAERALRRWDGNVVTFPDRTLPGHVLRTPVG</sequence>
<reference evidence="2" key="1">
    <citation type="submission" date="2016-10" db="EMBL/GenBank/DDBJ databases">
        <authorList>
            <person name="Varghese N."/>
            <person name="Submissions S."/>
        </authorList>
    </citation>
    <scope>NUCLEOTIDE SEQUENCE [LARGE SCALE GENOMIC DNA]</scope>
    <source>
        <strain evidence="2">BL36</strain>
    </source>
</reference>
<protein>
    <submittedName>
        <fullName evidence="1">Uncharacterized protein</fullName>
    </submittedName>
</protein>
<dbReference type="OrthoDB" id="8002723at2"/>
<keyword evidence="2" id="KW-1185">Reference proteome</keyword>
<accession>A0A1I4PTS1</accession>
<dbReference type="AlphaFoldDB" id="A0A1I4PTS1"/>
<proteinExistence type="predicted"/>
<gene>
    <name evidence="1" type="ORF">SAMN05192568_102660</name>
</gene>
<dbReference type="Proteomes" id="UP000199048">
    <property type="component" value="Unassembled WGS sequence"/>
</dbReference>
<organism evidence="1 2">
    <name type="scientific">Methylobacterium pseudosasicola</name>
    <dbReference type="NCBI Taxonomy" id="582667"/>
    <lineage>
        <taxon>Bacteria</taxon>
        <taxon>Pseudomonadati</taxon>
        <taxon>Pseudomonadota</taxon>
        <taxon>Alphaproteobacteria</taxon>
        <taxon>Hyphomicrobiales</taxon>
        <taxon>Methylobacteriaceae</taxon>
        <taxon>Methylobacterium</taxon>
    </lineage>
</organism>
<dbReference type="EMBL" id="FOTK01000026">
    <property type="protein sequence ID" value="SFM31168.1"/>
    <property type="molecule type" value="Genomic_DNA"/>
</dbReference>
<evidence type="ECO:0000313" key="2">
    <source>
        <dbReference type="Proteomes" id="UP000199048"/>
    </source>
</evidence>